<dbReference type="Pfam" id="PF06114">
    <property type="entry name" value="Peptidase_M78"/>
    <property type="match status" value="1"/>
</dbReference>
<dbReference type="InterPro" id="IPR050807">
    <property type="entry name" value="TransReg_Diox_bact_type"/>
</dbReference>
<dbReference type="PANTHER" id="PTHR46797:SF1">
    <property type="entry name" value="METHYLPHOSPHONATE SYNTHASE"/>
    <property type="match status" value="1"/>
</dbReference>
<dbReference type="AlphaFoldDB" id="A0A401XNN3"/>
<dbReference type="InterPro" id="IPR010982">
    <property type="entry name" value="Lambda_DNA-bd_dom_sf"/>
</dbReference>
<keyword evidence="2" id="KW-0238">DNA-binding</keyword>
<dbReference type="GO" id="GO:0003677">
    <property type="term" value="F:DNA binding"/>
    <property type="evidence" value="ECO:0007669"/>
    <property type="project" value="UniProtKB-KW"/>
</dbReference>
<name>A0A401XNN3_9FLAO</name>
<keyword evidence="5" id="KW-1185">Reference proteome</keyword>
<dbReference type="GO" id="GO:0005829">
    <property type="term" value="C:cytosol"/>
    <property type="evidence" value="ECO:0007669"/>
    <property type="project" value="TreeGrafter"/>
</dbReference>
<feature type="domain" description="HTH cro/C1-type" evidence="3">
    <location>
        <begin position="17"/>
        <end position="71"/>
    </location>
</feature>
<dbReference type="InterPro" id="IPR010359">
    <property type="entry name" value="IrrE_HExxH"/>
</dbReference>
<comment type="caution">
    <text evidence="4">The sequence shown here is derived from an EMBL/GenBank/DDBJ whole genome shotgun (WGS) entry which is preliminary data.</text>
</comment>
<evidence type="ECO:0000313" key="4">
    <source>
        <dbReference type="EMBL" id="GCD78573.1"/>
    </source>
</evidence>
<comment type="similarity">
    <text evidence="1">Belongs to the short-chain fatty acyl-CoA assimilation regulator (ScfR) family.</text>
</comment>
<proteinExistence type="inferred from homology"/>
<dbReference type="SMART" id="SM00530">
    <property type="entry name" value="HTH_XRE"/>
    <property type="match status" value="1"/>
</dbReference>
<gene>
    <name evidence="4" type="ORF">JCM31826_20550</name>
</gene>
<dbReference type="Proteomes" id="UP000286715">
    <property type="component" value="Unassembled WGS sequence"/>
</dbReference>
<evidence type="ECO:0000256" key="1">
    <source>
        <dbReference type="ARBA" id="ARBA00007227"/>
    </source>
</evidence>
<dbReference type="EMBL" id="BHZE01000027">
    <property type="protein sequence ID" value="GCD78573.1"/>
    <property type="molecule type" value="Genomic_DNA"/>
</dbReference>
<dbReference type="CDD" id="cd00093">
    <property type="entry name" value="HTH_XRE"/>
    <property type="match status" value="1"/>
</dbReference>
<dbReference type="PROSITE" id="PS50943">
    <property type="entry name" value="HTH_CROC1"/>
    <property type="match status" value="1"/>
</dbReference>
<evidence type="ECO:0000256" key="2">
    <source>
        <dbReference type="ARBA" id="ARBA00023125"/>
    </source>
</evidence>
<accession>A0A401XNN3</accession>
<dbReference type="InterPro" id="IPR001387">
    <property type="entry name" value="Cro/C1-type_HTH"/>
</dbReference>
<dbReference type="Gene3D" id="1.10.260.40">
    <property type="entry name" value="lambda repressor-like DNA-binding domains"/>
    <property type="match status" value="1"/>
</dbReference>
<evidence type="ECO:0000313" key="5">
    <source>
        <dbReference type="Proteomes" id="UP000286715"/>
    </source>
</evidence>
<reference evidence="4 5" key="1">
    <citation type="submission" date="2018-11" db="EMBL/GenBank/DDBJ databases">
        <title>Schleiferia aggregans sp. nov., a moderately thermophilic heterotrophic bacterium isolated from microbial mats at a terrestrial hot spring.</title>
        <authorList>
            <person name="Iino T."/>
            <person name="Ohkuma M."/>
            <person name="Haruta S."/>
        </authorList>
    </citation>
    <scope>NUCLEOTIDE SEQUENCE [LARGE SCALE GENOMIC DNA]</scope>
    <source>
        <strain evidence="4 5">LA</strain>
    </source>
</reference>
<protein>
    <recommendedName>
        <fullName evidence="3">HTH cro/C1-type domain-containing protein</fullName>
    </recommendedName>
</protein>
<organism evidence="4 5">
    <name type="scientific">Thermaurantimonas aggregans</name>
    <dbReference type="NCBI Taxonomy" id="2173829"/>
    <lineage>
        <taxon>Bacteria</taxon>
        <taxon>Pseudomonadati</taxon>
        <taxon>Bacteroidota</taxon>
        <taxon>Flavobacteriia</taxon>
        <taxon>Flavobacteriales</taxon>
        <taxon>Schleiferiaceae</taxon>
        <taxon>Thermaurantimonas</taxon>
    </lineage>
</organism>
<dbReference type="Pfam" id="PF01381">
    <property type="entry name" value="HTH_3"/>
    <property type="match status" value="1"/>
</dbReference>
<dbReference type="SUPFAM" id="SSF47413">
    <property type="entry name" value="lambda repressor-like DNA-binding domains"/>
    <property type="match status" value="1"/>
</dbReference>
<dbReference type="RefSeq" id="WP_124398629.1">
    <property type="nucleotide sequence ID" value="NZ_BHZE01000027.1"/>
</dbReference>
<dbReference type="GO" id="GO:0003700">
    <property type="term" value="F:DNA-binding transcription factor activity"/>
    <property type="evidence" value="ECO:0007669"/>
    <property type="project" value="TreeGrafter"/>
</dbReference>
<dbReference type="PANTHER" id="PTHR46797">
    <property type="entry name" value="HTH-TYPE TRANSCRIPTIONAL REGULATOR"/>
    <property type="match status" value="1"/>
</dbReference>
<evidence type="ECO:0000259" key="3">
    <source>
        <dbReference type="PROSITE" id="PS50943"/>
    </source>
</evidence>
<sequence length="497" mass="57987">MYKLTEDKIRLIFGLKVRHLRTEQNLSLQEVADKSGLSVSYINEIEKGKKYPKTDKIADLAEALGTTYDQLVSTRLPRSLAPLVDIFNSGILDELPFEHFGIDYQKFVEIITQSPAKISAFISTYIDIARNYDLNKEKFLSAALRSYQELHDNYFPQLEKETELCARHFQIPLDAAANWEFLKDILTKKFGTLVTELNTTTETIVLQQLRALYYPDRNELSIHPGLHPYQKAFILAKEIGYHWLNLPLHERVYYYKDWNSTKTFDQALINFQASYFAGALLLPLQAFCSDVSYMLESMEFPGEFLESMLRKWNTSPETLMYRLTNILPGRFGLQKMFFLRFNQDGHRQSFHLSKELHLGNKHQPHGNESGEHYCRRWMSIKIFNELNQEKKHALGVQKSHYIDSGLEYIVISWARETLSKPFSRTSISIGIEVNNDTRKKIRWINDPNIPTHKVNVTCERCRLDPCQERAAEPKIYRKLQEIESIKQILQSEGLIKE</sequence>
<dbReference type="OrthoDB" id="833147at2"/>